<comment type="caution">
    <text evidence="3">The sequence shown here is derived from an EMBL/GenBank/DDBJ whole genome shotgun (WGS) entry which is preliminary data.</text>
</comment>
<evidence type="ECO:0000313" key="4">
    <source>
        <dbReference type="Proteomes" id="UP001597460"/>
    </source>
</evidence>
<dbReference type="PROSITE" id="PS51257">
    <property type="entry name" value="PROKAR_LIPOPROTEIN"/>
    <property type="match status" value="1"/>
</dbReference>
<evidence type="ECO:0000313" key="3">
    <source>
        <dbReference type="EMBL" id="MFD2532998.1"/>
    </source>
</evidence>
<proteinExistence type="predicted"/>
<feature type="chain" id="PRO_5046912764" evidence="1">
    <location>
        <begin position="20"/>
        <end position="268"/>
    </location>
</feature>
<keyword evidence="4" id="KW-1185">Reference proteome</keyword>
<keyword evidence="1" id="KW-0732">Signal</keyword>
<feature type="signal peptide" evidence="1">
    <location>
        <begin position="1"/>
        <end position="19"/>
    </location>
</feature>
<dbReference type="InterPro" id="IPR032693">
    <property type="entry name" value="YtkA-like_dom"/>
</dbReference>
<accession>A0ABW5JJR2</accession>
<evidence type="ECO:0000256" key="1">
    <source>
        <dbReference type="SAM" id="SignalP"/>
    </source>
</evidence>
<dbReference type="RefSeq" id="WP_390302494.1">
    <property type="nucleotide sequence ID" value="NZ_JBHULI010000025.1"/>
</dbReference>
<name>A0ABW5JJR2_9BACT</name>
<sequence>MNILKPFGRITAMVALVFAAISCNTTDNSEPELELIPVNSVTVDGYTVSLEVEKEIETGANYLYWKVEQDGKIITPQSITVNPMMDMGDMMHSTPYTQPETAEEDDRYFKNMAVFIMPGGMMGSWTINFEIMTQTDEVISGEMPIDVASSWKLTSVQDDNDNVYFITWYAPQKPVVGNNDLTFLVHTRESMMNFPVVENLEMEVYPYMDMGGGSGHSTNFTNPVTAGDGFYNGDINYSMSGTWTTSVELIVENDTLPEVVFEYSVQAE</sequence>
<organism evidence="3 4">
    <name type="scientific">Gracilimonas halophila</name>
    <dbReference type="NCBI Taxonomy" id="1834464"/>
    <lineage>
        <taxon>Bacteria</taxon>
        <taxon>Pseudomonadati</taxon>
        <taxon>Balneolota</taxon>
        <taxon>Balneolia</taxon>
        <taxon>Balneolales</taxon>
        <taxon>Balneolaceae</taxon>
        <taxon>Gracilimonas</taxon>
    </lineage>
</organism>
<evidence type="ECO:0000259" key="2">
    <source>
        <dbReference type="Pfam" id="PF13115"/>
    </source>
</evidence>
<protein>
    <submittedName>
        <fullName evidence="3">FixH family protein</fullName>
    </submittedName>
</protein>
<dbReference type="EMBL" id="JBHULI010000025">
    <property type="protein sequence ID" value="MFD2532998.1"/>
    <property type="molecule type" value="Genomic_DNA"/>
</dbReference>
<reference evidence="4" key="1">
    <citation type="journal article" date="2019" name="Int. J. Syst. Evol. Microbiol.">
        <title>The Global Catalogue of Microorganisms (GCM) 10K type strain sequencing project: providing services to taxonomists for standard genome sequencing and annotation.</title>
        <authorList>
            <consortium name="The Broad Institute Genomics Platform"/>
            <consortium name="The Broad Institute Genome Sequencing Center for Infectious Disease"/>
            <person name="Wu L."/>
            <person name="Ma J."/>
        </authorList>
    </citation>
    <scope>NUCLEOTIDE SEQUENCE [LARGE SCALE GENOMIC DNA]</scope>
    <source>
        <strain evidence="4">KCTC 52042</strain>
    </source>
</reference>
<dbReference type="Proteomes" id="UP001597460">
    <property type="component" value="Unassembled WGS sequence"/>
</dbReference>
<feature type="domain" description="YtkA-like" evidence="2">
    <location>
        <begin position="161"/>
        <end position="247"/>
    </location>
</feature>
<gene>
    <name evidence="3" type="ORF">ACFSVN_11110</name>
</gene>
<dbReference type="Pfam" id="PF13115">
    <property type="entry name" value="YtkA"/>
    <property type="match status" value="1"/>
</dbReference>